<evidence type="ECO:0000313" key="1">
    <source>
        <dbReference type="EMBL" id="GAG02266.1"/>
    </source>
</evidence>
<organism evidence="1">
    <name type="scientific">marine sediment metagenome</name>
    <dbReference type="NCBI Taxonomy" id="412755"/>
    <lineage>
        <taxon>unclassified sequences</taxon>
        <taxon>metagenomes</taxon>
        <taxon>ecological metagenomes</taxon>
    </lineage>
</organism>
<feature type="non-terminal residue" evidence="1">
    <location>
        <position position="131"/>
    </location>
</feature>
<protein>
    <submittedName>
        <fullName evidence="1">Uncharacterized protein</fullName>
    </submittedName>
</protein>
<reference evidence="1" key="1">
    <citation type="journal article" date="2014" name="Front. Microbiol.">
        <title>High frequency of phylogenetically diverse reductive dehalogenase-homologous genes in deep subseafloor sedimentary metagenomes.</title>
        <authorList>
            <person name="Kawai M."/>
            <person name="Futagami T."/>
            <person name="Toyoda A."/>
            <person name="Takaki Y."/>
            <person name="Nishi S."/>
            <person name="Hori S."/>
            <person name="Arai W."/>
            <person name="Tsubouchi T."/>
            <person name="Morono Y."/>
            <person name="Uchiyama I."/>
            <person name="Ito T."/>
            <person name="Fujiyama A."/>
            <person name="Inagaki F."/>
            <person name="Takami H."/>
        </authorList>
    </citation>
    <scope>NUCLEOTIDE SEQUENCE</scope>
    <source>
        <strain evidence="1">Expedition CK06-06</strain>
    </source>
</reference>
<gene>
    <name evidence="1" type="ORF">S01H1_32323</name>
</gene>
<dbReference type="EMBL" id="BARS01020006">
    <property type="protein sequence ID" value="GAG02266.1"/>
    <property type="molecule type" value="Genomic_DNA"/>
</dbReference>
<accession>X0VNY0</accession>
<proteinExistence type="predicted"/>
<dbReference type="AlphaFoldDB" id="X0VNY0"/>
<comment type="caution">
    <text evidence="1">The sequence shown here is derived from an EMBL/GenBank/DDBJ whole genome shotgun (WGS) entry which is preliminary data.</text>
</comment>
<name>X0VNY0_9ZZZZ</name>
<sequence length="131" mass="15009">MPNYIERASVNIYDGTLTGTIEFQPRLNIIGGENGTLKTLLLQQLKGGASVPHLLDKPLRIHAVSPKRNSERRAALKMLQHFRQQNRTLDNVFSERLGAQIKQWGFENYPSLGELYYLVYEHRCRDGGNQQ</sequence>